<dbReference type="InterPro" id="IPR019734">
    <property type="entry name" value="TPR_rpt"/>
</dbReference>
<dbReference type="EMBL" id="JWZX01003369">
    <property type="protein sequence ID" value="KOO21361.1"/>
    <property type="molecule type" value="Genomic_DNA"/>
</dbReference>
<dbReference type="OrthoDB" id="415358at2759"/>
<dbReference type="SMART" id="SM00558">
    <property type="entry name" value="JmjC"/>
    <property type="match status" value="1"/>
</dbReference>
<dbReference type="SUPFAM" id="SSF48452">
    <property type="entry name" value="TPR-like"/>
    <property type="match status" value="1"/>
</dbReference>
<dbReference type="PANTHER" id="PTHR12461">
    <property type="entry name" value="HYPOXIA-INDUCIBLE FACTOR 1 ALPHA INHIBITOR-RELATED"/>
    <property type="match status" value="1"/>
</dbReference>
<dbReference type="InterPro" id="IPR014710">
    <property type="entry name" value="RmlC-like_jellyroll"/>
</dbReference>
<dbReference type="Gene3D" id="2.60.120.10">
    <property type="entry name" value="Jelly Rolls"/>
    <property type="match status" value="1"/>
</dbReference>
<dbReference type="InterPro" id="IPR011990">
    <property type="entry name" value="TPR-like_helical_dom_sf"/>
</dbReference>
<name>A0A0M0J434_9EUKA</name>
<dbReference type="PROSITE" id="PS51184">
    <property type="entry name" value="JMJC"/>
    <property type="match status" value="1"/>
</dbReference>
<dbReference type="AlphaFoldDB" id="A0A0M0J434"/>
<protein>
    <submittedName>
        <fullName evidence="2">Phospholipase group</fullName>
    </submittedName>
</protein>
<organism evidence="2 3">
    <name type="scientific">Chrysochromulina tobinii</name>
    <dbReference type="NCBI Taxonomy" id="1460289"/>
    <lineage>
        <taxon>Eukaryota</taxon>
        <taxon>Haptista</taxon>
        <taxon>Haptophyta</taxon>
        <taxon>Prymnesiophyceae</taxon>
        <taxon>Prymnesiales</taxon>
        <taxon>Chrysochromulinaceae</taxon>
        <taxon>Chrysochromulina</taxon>
    </lineage>
</organism>
<sequence length="785" mass="85176">MNIVVTSLTLVAATGSTHRAPHGAKQLHDDGFAHLRERSLVEARELLRQAESLHPSAPHTQLLRGHCAMADRNLDAALDAYEQADQSTFKLRTTASDEQACTASADVHHAFGRLFRNQERWAEADVRYEAARKLLPSSMALEEEGLFARGKRLLVDDAPAEAAVAFERGLALSSAPWRPHFALQCAHAHGLCGDLDAALEHYEAALRLHALPSRSQLPSLLSTLAVHHEKLHDLDAASRFLRAACNLWCASIGDEPPPSRTAAGSEPHASEVRAATAMTHIKVARALEGLYALTGTSSSTANLTNLTTLTTLTTLRALDEIVELPPGLEAAAAHYRKAIELHPRLAAAYDGLATLLLGTSRLANFGAPSAAALNTDEALSLLQTAASLAASAQPATATAGAAAAAIPSTATPPTPAILSTATKERAAADEQRRLHLDAIFSTRSEVAHWRAIVANLTLKGAAAQRHTPARPHASANARPARGAWQVPEALKHARVVARRRVATAPELMALIKARAPVVLTNLQRDAGFASGDAWSAHQLAALAGERIVKVSISQSGRFDGSEDGSLWGLSEGQDVLVRPPETHMQLRDLLALLSLEEPPAHFYLEYNALHQYLGKPLREMVPCPPQASLLRPLLTNLWLGKGATTSPLHYDEYENLLCQVRGRKEILLFPPEDLPLLEYRARPKGVMRYEYPDRFTRVPLSAEARATKVLFAASINMTHPDRPRKRALEQCSPLRCTLQPGETLLLPAYWHHEVYSHPAEPDGEGLNVAVNFWFRNESAPPAYYA</sequence>
<accession>A0A0M0J434</accession>
<gene>
    <name evidence="2" type="ORF">Ctob_003144</name>
</gene>
<dbReference type="InterPro" id="IPR003347">
    <property type="entry name" value="JmjC_dom"/>
</dbReference>
<dbReference type="PANTHER" id="PTHR12461:SF105">
    <property type="entry name" value="HYPOXIA-INDUCIBLE FACTOR 1-ALPHA INHIBITOR"/>
    <property type="match status" value="1"/>
</dbReference>
<reference evidence="3" key="1">
    <citation type="journal article" date="2015" name="PLoS Genet.">
        <title>Genome Sequence and Transcriptome Analyses of Chrysochromulina tobin: Metabolic Tools for Enhanced Algal Fitness in the Prominent Order Prymnesiales (Haptophyceae).</title>
        <authorList>
            <person name="Hovde B.T."/>
            <person name="Deodato C.R."/>
            <person name="Hunsperger H.M."/>
            <person name="Ryken S.A."/>
            <person name="Yost W."/>
            <person name="Jha R.K."/>
            <person name="Patterson J."/>
            <person name="Monnat R.J. Jr."/>
            <person name="Barlow S.B."/>
            <person name="Starkenburg S.R."/>
            <person name="Cattolico R.A."/>
        </authorList>
    </citation>
    <scope>NUCLEOTIDE SEQUENCE</scope>
    <source>
        <strain evidence="3">CCMP291</strain>
    </source>
</reference>
<keyword evidence="3" id="KW-1185">Reference proteome</keyword>
<dbReference type="Pfam" id="PF13621">
    <property type="entry name" value="Cupin_8"/>
    <property type="match status" value="1"/>
</dbReference>
<dbReference type="InterPro" id="IPR041667">
    <property type="entry name" value="Cupin_8"/>
</dbReference>
<proteinExistence type="predicted"/>
<dbReference type="SMART" id="SM00028">
    <property type="entry name" value="TPR"/>
    <property type="match status" value="4"/>
</dbReference>
<dbReference type="SUPFAM" id="SSF51197">
    <property type="entry name" value="Clavaminate synthase-like"/>
    <property type="match status" value="1"/>
</dbReference>
<comment type="caution">
    <text evidence="2">The sequence shown here is derived from an EMBL/GenBank/DDBJ whole genome shotgun (WGS) entry which is preliminary data.</text>
</comment>
<evidence type="ECO:0000259" key="1">
    <source>
        <dbReference type="PROSITE" id="PS51184"/>
    </source>
</evidence>
<evidence type="ECO:0000313" key="3">
    <source>
        <dbReference type="Proteomes" id="UP000037460"/>
    </source>
</evidence>
<dbReference type="Proteomes" id="UP000037460">
    <property type="component" value="Unassembled WGS sequence"/>
</dbReference>
<evidence type="ECO:0000313" key="2">
    <source>
        <dbReference type="EMBL" id="KOO21361.1"/>
    </source>
</evidence>
<dbReference type="Gene3D" id="1.25.40.10">
    <property type="entry name" value="Tetratricopeptide repeat domain"/>
    <property type="match status" value="3"/>
</dbReference>
<feature type="domain" description="JmjC" evidence="1">
    <location>
        <begin position="612"/>
        <end position="785"/>
    </location>
</feature>